<evidence type="ECO:0000313" key="1">
    <source>
        <dbReference type="EMBL" id="QPG76481.1"/>
    </source>
</evidence>
<dbReference type="GeneID" id="62197270"/>
<keyword evidence="2" id="KW-1185">Reference proteome</keyword>
<sequence>MSGDATSNECVPVTFYTLPNTLSSIFTLYLTLHDRNIGAKLPNDETIFELFADKSIRNKSLHFDEYQQFLVDFYEEEVAAMMMPNSEFIHVFSEGILRMSSESSLVQYSMLALSSRVLEQFSDQFQGEYTLDYYTIALEELSTVLRGEDKTLTEDARMHIIASAIMLGYFEVLSVDPSELASRFSNFFGFLKSLIPLKPNFAEIVIIESARLLQIMTFEFTNSVSVSDEDFATRTVMSPYSQIVGIVIKVERQIKLGCSEESWNQLWMELARWRSNLPGEYSSAINGSRESVFLSQQVLGSILLYFMAQLSLIHQKPVGIQVKETLNGISDESICILRNFMSWKNRFSVGNLFIAFHCIKKLLDTVKEKKVPMIEILKETEKWSHLVLLRWLLKGALLEQDKV</sequence>
<accession>A0A875S4A6</accession>
<proteinExistence type="predicted"/>
<dbReference type="InterPro" id="IPR021858">
    <property type="entry name" value="Fun_TF"/>
</dbReference>
<dbReference type="EMBL" id="CP064815">
    <property type="protein sequence ID" value="QPG76481.1"/>
    <property type="molecule type" value="Genomic_DNA"/>
</dbReference>
<organism evidence="1 2">
    <name type="scientific">Eeniella nana</name>
    <name type="common">Yeast</name>
    <name type="synonym">Brettanomyces nanus</name>
    <dbReference type="NCBI Taxonomy" id="13502"/>
    <lineage>
        <taxon>Eukaryota</taxon>
        <taxon>Fungi</taxon>
        <taxon>Dikarya</taxon>
        <taxon>Ascomycota</taxon>
        <taxon>Saccharomycotina</taxon>
        <taxon>Pichiomycetes</taxon>
        <taxon>Pichiales</taxon>
        <taxon>Pichiaceae</taxon>
        <taxon>Brettanomyces</taxon>
    </lineage>
</organism>
<protein>
    <submittedName>
        <fullName evidence="1">Uncharacterized protein</fullName>
    </submittedName>
</protein>
<dbReference type="Pfam" id="PF11951">
    <property type="entry name" value="Fungal_trans_2"/>
    <property type="match status" value="1"/>
</dbReference>
<dbReference type="KEGG" id="bnn:FOA43_003870"/>
<dbReference type="AlphaFoldDB" id="A0A875S4A6"/>
<dbReference type="RefSeq" id="XP_038780046.1">
    <property type="nucleotide sequence ID" value="XM_038924118.1"/>
</dbReference>
<dbReference type="OrthoDB" id="415590at2759"/>
<evidence type="ECO:0000313" key="2">
    <source>
        <dbReference type="Proteomes" id="UP000662931"/>
    </source>
</evidence>
<name>A0A875S4A6_EENNA</name>
<reference evidence="1" key="1">
    <citation type="submission" date="2020-10" db="EMBL/GenBank/DDBJ databases">
        <authorList>
            <person name="Roach M.J.R."/>
        </authorList>
    </citation>
    <scope>NUCLEOTIDE SEQUENCE</scope>
    <source>
        <strain evidence="1">CBS 1945</strain>
    </source>
</reference>
<gene>
    <name evidence="1" type="ORF">FOA43_003870</name>
</gene>
<dbReference type="Proteomes" id="UP000662931">
    <property type="component" value="Chromosome 4"/>
</dbReference>